<name>A0A3P6EGP7_BRAOL</name>
<evidence type="ECO:0000313" key="2">
    <source>
        <dbReference type="EMBL" id="VDD43643.1"/>
    </source>
</evidence>
<proteinExistence type="predicted"/>
<organism evidence="2">
    <name type="scientific">Brassica oleracea</name>
    <name type="common">Wild cabbage</name>
    <dbReference type="NCBI Taxonomy" id="3712"/>
    <lineage>
        <taxon>Eukaryota</taxon>
        <taxon>Viridiplantae</taxon>
        <taxon>Streptophyta</taxon>
        <taxon>Embryophyta</taxon>
        <taxon>Tracheophyta</taxon>
        <taxon>Spermatophyta</taxon>
        <taxon>Magnoliopsida</taxon>
        <taxon>eudicotyledons</taxon>
        <taxon>Gunneridae</taxon>
        <taxon>Pentapetalae</taxon>
        <taxon>rosids</taxon>
        <taxon>malvids</taxon>
        <taxon>Brassicales</taxon>
        <taxon>Brassicaceae</taxon>
        <taxon>Brassiceae</taxon>
        <taxon>Brassica</taxon>
    </lineage>
</organism>
<dbReference type="InterPro" id="IPR026960">
    <property type="entry name" value="RVT-Znf"/>
</dbReference>
<accession>A0A3P6EGP7</accession>
<evidence type="ECO:0000259" key="1">
    <source>
        <dbReference type="Pfam" id="PF13966"/>
    </source>
</evidence>
<dbReference type="PANTHER" id="PTHR33116:SF84">
    <property type="entry name" value="RNA-DIRECTED DNA POLYMERASE"/>
    <property type="match status" value="1"/>
</dbReference>
<dbReference type="AlphaFoldDB" id="A0A3P6EGP7"/>
<feature type="domain" description="Reverse transcriptase zinc-binding" evidence="1">
    <location>
        <begin position="94"/>
        <end position="178"/>
    </location>
</feature>
<dbReference type="EMBL" id="LR031877">
    <property type="protein sequence ID" value="VDD43643.1"/>
    <property type="molecule type" value="Genomic_DNA"/>
</dbReference>
<dbReference type="Pfam" id="PF13966">
    <property type="entry name" value="zf-RVT"/>
    <property type="match status" value="1"/>
</dbReference>
<gene>
    <name evidence="2" type="ORF">BOLC5T31190H</name>
</gene>
<dbReference type="PANTHER" id="PTHR33116">
    <property type="entry name" value="REVERSE TRANSCRIPTASE ZINC-BINDING DOMAIN-CONTAINING PROTEIN-RELATED-RELATED"/>
    <property type="match status" value="1"/>
</dbReference>
<sequence length="243" mass="28484">MEVGNGKHTSFWYDVWSKLGCFKVALGDRGLIDLGIGDNALVSDVLGRQRRRRRHKVSILNEVENEIESFRLAANQGDDIALWQQEEDRFVNKFSAKKTWEQIRHSRQACNWSKGIWFTHSTPKFSFLVWIAALNRLQTGDKMRLWHTGINTTCILCNATEETREHLFFGCRYTRQIWKALAKSLLQNRFTTDWSQLVAIITRPGLTPIKNFLVRYVFQAAVHSIWRERHARRHVNKKEKLSV</sequence>
<protein>
    <recommendedName>
        <fullName evidence="1">Reverse transcriptase zinc-binding domain-containing protein</fullName>
    </recommendedName>
</protein>
<reference evidence="2" key="1">
    <citation type="submission" date="2018-11" db="EMBL/GenBank/DDBJ databases">
        <authorList>
            <consortium name="Genoscope - CEA"/>
            <person name="William W."/>
        </authorList>
    </citation>
    <scope>NUCLEOTIDE SEQUENCE</scope>
</reference>